<keyword evidence="4" id="KW-1185">Reference proteome</keyword>
<dbReference type="EMBL" id="BQNB010018389">
    <property type="protein sequence ID" value="GJT73852.1"/>
    <property type="molecule type" value="Genomic_DNA"/>
</dbReference>
<evidence type="ECO:0000256" key="1">
    <source>
        <dbReference type="SAM" id="Coils"/>
    </source>
</evidence>
<feature type="coiled-coil region" evidence="1">
    <location>
        <begin position="489"/>
        <end position="516"/>
    </location>
</feature>
<organism evidence="3 4">
    <name type="scientific">Tanacetum coccineum</name>
    <dbReference type="NCBI Taxonomy" id="301880"/>
    <lineage>
        <taxon>Eukaryota</taxon>
        <taxon>Viridiplantae</taxon>
        <taxon>Streptophyta</taxon>
        <taxon>Embryophyta</taxon>
        <taxon>Tracheophyta</taxon>
        <taxon>Spermatophyta</taxon>
        <taxon>Magnoliopsida</taxon>
        <taxon>eudicotyledons</taxon>
        <taxon>Gunneridae</taxon>
        <taxon>Pentapetalae</taxon>
        <taxon>asterids</taxon>
        <taxon>campanulids</taxon>
        <taxon>Asterales</taxon>
        <taxon>Asteraceae</taxon>
        <taxon>Asteroideae</taxon>
        <taxon>Anthemideae</taxon>
        <taxon>Anthemidinae</taxon>
        <taxon>Tanacetum</taxon>
    </lineage>
</organism>
<gene>
    <name evidence="3" type="ORF">Tco_1033138</name>
</gene>
<protein>
    <submittedName>
        <fullName evidence="3">Uncharacterized protein</fullName>
    </submittedName>
</protein>
<feature type="region of interest" description="Disordered" evidence="2">
    <location>
        <begin position="244"/>
        <end position="324"/>
    </location>
</feature>
<reference evidence="3" key="1">
    <citation type="journal article" date="2022" name="Int. J. Mol. Sci.">
        <title>Draft Genome of Tanacetum Coccineum: Genomic Comparison of Closely Related Tanacetum-Family Plants.</title>
        <authorList>
            <person name="Yamashiro T."/>
            <person name="Shiraishi A."/>
            <person name="Nakayama K."/>
            <person name="Satake H."/>
        </authorList>
    </citation>
    <scope>NUCLEOTIDE SEQUENCE</scope>
</reference>
<comment type="caution">
    <text evidence="3">The sequence shown here is derived from an EMBL/GenBank/DDBJ whole genome shotgun (WGS) entry which is preliminary data.</text>
</comment>
<keyword evidence="1" id="KW-0175">Coiled coil</keyword>
<feature type="compositionally biased region" description="Basic residues" evidence="2">
    <location>
        <begin position="264"/>
        <end position="273"/>
    </location>
</feature>
<name>A0ABQ5GG46_9ASTR</name>
<feature type="region of interest" description="Disordered" evidence="2">
    <location>
        <begin position="394"/>
        <end position="416"/>
    </location>
</feature>
<reference evidence="3" key="2">
    <citation type="submission" date="2022-01" db="EMBL/GenBank/DDBJ databases">
        <authorList>
            <person name="Yamashiro T."/>
            <person name="Shiraishi A."/>
            <person name="Satake H."/>
            <person name="Nakayama K."/>
        </authorList>
    </citation>
    <scope>NUCLEOTIDE SEQUENCE</scope>
</reference>
<feature type="compositionally biased region" description="Basic and acidic residues" evidence="2">
    <location>
        <begin position="284"/>
        <end position="296"/>
    </location>
</feature>
<evidence type="ECO:0000313" key="4">
    <source>
        <dbReference type="Proteomes" id="UP001151760"/>
    </source>
</evidence>
<accession>A0ABQ5GG46</accession>
<feature type="compositionally biased region" description="Polar residues" evidence="2">
    <location>
        <begin position="310"/>
        <end position="324"/>
    </location>
</feature>
<dbReference type="Proteomes" id="UP001151760">
    <property type="component" value="Unassembled WGS sequence"/>
</dbReference>
<sequence length="587" mass="65000">MVYDIASASSFEYSWSESRLKSGDLNLSRHRVLKCFLDDRNSRSDDRYAVSNGSGYTLNEYIVLDRLLDTSYPMEVDTPYLAIDQNSFSTPSGGTRGEVGLTSFRKAIRANYLAHSKDYIQPPSIEVVREWFLKIGYGEAIEAKGTLKRLSFLLDIDFAKLIWDDIISKLKNKNREKFIPYLRFLSLLLELRMEGYGTDRVTIIPTQIFSVNNLILKKGQHEGPSFTAHMLAIYKEDAPVAFQAPKTSSHIEKKDSQGSEPGAKIRRRRKHTSSTKQNPVSKLEATKSKPPSKEAAEIPTCHFKRKKESSSAMDSNPSEPSASTPVVAELYKEAHQATGDPKSLGVTSEKGAHLQLSSGMSALNFNKPIFLASFIIHSESASGRDVSVDSTAEADLGNSAPHDSIPQQEGRDEGTKNYSLDHRFAGTDPNVLGDKTKSVSEGLETVHATPETRKGAMCKEIKLEDLSKLVQNDQADFMDLDSIEDDLIIVVDEISKHKLEKEKRQAEAEVALLSSKPSFPNVAQLNELLWGILVEFLSVPTQVETVQAKLKTVDALPSLLNKVTQALNQFAQAIASTSKKTRDASVP</sequence>
<evidence type="ECO:0000256" key="2">
    <source>
        <dbReference type="SAM" id="MobiDB-lite"/>
    </source>
</evidence>
<proteinExistence type="predicted"/>
<evidence type="ECO:0000313" key="3">
    <source>
        <dbReference type="EMBL" id="GJT73852.1"/>
    </source>
</evidence>